<evidence type="ECO:0000313" key="3">
    <source>
        <dbReference type="EMBL" id="MFC4269554.1"/>
    </source>
</evidence>
<dbReference type="PANTHER" id="PTHR44520:SF2">
    <property type="entry name" value="RESPONSE REGULATOR RCP1"/>
    <property type="match status" value="1"/>
</dbReference>
<dbReference type="SMART" id="SM00448">
    <property type="entry name" value="REC"/>
    <property type="match status" value="1"/>
</dbReference>
<sequence>MERKKLNILLIEDDRIEVIKLQRAIALEFKDFKFSLAKNGSEALNILQSEQYNIILLDLNMPDTNGLEFLTILKNNEDLKHIPVIVLTTSDNEKDIYECYKLGIAGYLLKPLKYEDYELKIKTIMKYWSLNEFIPL</sequence>
<dbReference type="RefSeq" id="WP_298994779.1">
    <property type="nucleotide sequence ID" value="NZ_JBHSCY010000002.1"/>
</dbReference>
<dbReference type="SUPFAM" id="SSF52172">
    <property type="entry name" value="CheY-like"/>
    <property type="match status" value="1"/>
</dbReference>
<comment type="caution">
    <text evidence="3">The sequence shown here is derived from an EMBL/GenBank/DDBJ whole genome shotgun (WGS) entry which is preliminary data.</text>
</comment>
<dbReference type="PANTHER" id="PTHR44520">
    <property type="entry name" value="RESPONSE REGULATOR RCP1-RELATED"/>
    <property type="match status" value="1"/>
</dbReference>
<feature type="domain" description="Response regulatory" evidence="2">
    <location>
        <begin position="7"/>
        <end position="125"/>
    </location>
</feature>
<keyword evidence="4" id="KW-1185">Reference proteome</keyword>
<proteinExistence type="predicted"/>
<dbReference type="Pfam" id="PF00072">
    <property type="entry name" value="Response_reg"/>
    <property type="match status" value="1"/>
</dbReference>
<evidence type="ECO:0000256" key="1">
    <source>
        <dbReference type="PROSITE-ProRule" id="PRU00169"/>
    </source>
</evidence>
<protein>
    <submittedName>
        <fullName evidence="3">Response regulator</fullName>
    </submittedName>
</protein>
<accession>A0ABV8RE46</accession>
<gene>
    <name evidence="3" type="ORF">ACFOWD_11605</name>
</gene>
<dbReference type="CDD" id="cd17557">
    <property type="entry name" value="REC_Rcp-like"/>
    <property type="match status" value="1"/>
</dbReference>
<dbReference type="InterPro" id="IPR001789">
    <property type="entry name" value="Sig_transdc_resp-reg_receiver"/>
</dbReference>
<reference evidence="4" key="1">
    <citation type="journal article" date="2019" name="Int. J. Syst. Evol. Microbiol.">
        <title>The Global Catalogue of Microorganisms (GCM) 10K type strain sequencing project: providing services to taxonomists for standard genome sequencing and annotation.</title>
        <authorList>
            <consortium name="The Broad Institute Genomics Platform"/>
            <consortium name="The Broad Institute Genome Sequencing Center for Infectious Disease"/>
            <person name="Wu L."/>
            <person name="Ma J."/>
        </authorList>
    </citation>
    <scope>NUCLEOTIDE SEQUENCE [LARGE SCALE GENOMIC DNA]</scope>
    <source>
        <strain evidence="4">CECT 8655</strain>
    </source>
</reference>
<dbReference type="Proteomes" id="UP001595826">
    <property type="component" value="Unassembled WGS sequence"/>
</dbReference>
<organism evidence="3 4">
    <name type="scientific">Polaribacter marinivivus</name>
    <dbReference type="NCBI Taxonomy" id="1524260"/>
    <lineage>
        <taxon>Bacteria</taxon>
        <taxon>Pseudomonadati</taxon>
        <taxon>Bacteroidota</taxon>
        <taxon>Flavobacteriia</taxon>
        <taxon>Flavobacteriales</taxon>
        <taxon>Flavobacteriaceae</taxon>
    </lineage>
</organism>
<keyword evidence="1" id="KW-0597">Phosphoprotein</keyword>
<dbReference type="EMBL" id="JBHSCY010000002">
    <property type="protein sequence ID" value="MFC4269554.1"/>
    <property type="molecule type" value="Genomic_DNA"/>
</dbReference>
<dbReference type="InterPro" id="IPR052893">
    <property type="entry name" value="TCS_response_regulator"/>
</dbReference>
<name>A0ABV8RE46_9FLAO</name>
<dbReference type="InterPro" id="IPR011006">
    <property type="entry name" value="CheY-like_superfamily"/>
</dbReference>
<evidence type="ECO:0000313" key="4">
    <source>
        <dbReference type="Proteomes" id="UP001595826"/>
    </source>
</evidence>
<feature type="modified residue" description="4-aspartylphosphate" evidence="1">
    <location>
        <position position="58"/>
    </location>
</feature>
<evidence type="ECO:0000259" key="2">
    <source>
        <dbReference type="PROSITE" id="PS50110"/>
    </source>
</evidence>
<dbReference type="Gene3D" id="3.40.50.2300">
    <property type="match status" value="1"/>
</dbReference>
<dbReference type="PROSITE" id="PS50110">
    <property type="entry name" value="RESPONSE_REGULATORY"/>
    <property type="match status" value="1"/>
</dbReference>